<dbReference type="SUPFAM" id="SSF56935">
    <property type="entry name" value="Porins"/>
    <property type="match status" value="1"/>
</dbReference>
<comment type="caution">
    <text evidence="2">The sequence shown here is derived from an EMBL/GenBank/DDBJ whole genome shotgun (WGS) entry which is preliminary data.</text>
</comment>
<keyword evidence="1" id="KW-0732">Signal</keyword>
<proteinExistence type="predicted"/>
<name>A0ABT3SW27_9GAMM</name>
<dbReference type="Proteomes" id="UP001143307">
    <property type="component" value="Unassembled WGS sequence"/>
</dbReference>
<organism evidence="2 3">
    <name type="scientific">Candidatus Seongchinamella marina</name>
    <dbReference type="NCBI Taxonomy" id="2518990"/>
    <lineage>
        <taxon>Bacteria</taxon>
        <taxon>Pseudomonadati</taxon>
        <taxon>Pseudomonadota</taxon>
        <taxon>Gammaproteobacteria</taxon>
        <taxon>Cellvibrionales</taxon>
        <taxon>Halieaceae</taxon>
        <taxon>Seongchinamella</taxon>
    </lineage>
</organism>
<dbReference type="EMBL" id="SHNP01000004">
    <property type="protein sequence ID" value="MCX2974198.1"/>
    <property type="molecule type" value="Genomic_DNA"/>
</dbReference>
<feature type="chain" id="PRO_5046075233" description="Transporter" evidence="1">
    <location>
        <begin position="28"/>
        <end position="354"/>
    </location>
</feature>
<accession>A0ABT3SW27</accession>
<gene>
    <name evidence="2" type="ORF">EYC87_11450</name>
</gene>
<dbReference type="Pfam" id="PF13557">
    <property type="entry name" value="Phenol_MetA_deg"/>
    <property type="match status" value="1"/>
</dbReference>
<feature type="signal peptide" evidence="1">
    <location>
        <begin position="1"/>
        <end position="27"/>
    </location>
</feature>
<sequence length="354" mass="39451">MHSYTGASFMKYFKYIASFLFCSQCFAQSTPSELAEMSFDELFFIDSSPSASTSPWTLGYAYKFAEYKGYLDGDSSLSNDEVLWEPGNEPRTSDNFPVVPTVITQEVHTVSLAYEISPQWQVSLLVPYIRQETDHISIVGNYETFVIETDGLGDITTQATYRWNTGSAETWAIGFGLRLPTGSIDEEGDTPRAPGDQELPYTMQLGSGTYDFPLDVMYKLSGKHQITLGASANIRTGTNDRGYRLGNNYKLTSQYSTAISQRVDVFGGLSLVYSDSIHGQDDALLIDSPFPYPASITNPDLYGGKKVNLNIGLLWEATNDFYLKLDINKPVYQYLNGPQPKENWTGAFSLTKKL</sequence>
<keyword evidence="3" id="KW-1185">Reference proteome</keyword>
<protein>
    <recommendedName>
        <fullName evidence="4">Transporter</fullName>
    </recommendedName>
</protein>
<evidence type="ECO:0000256" key="1">
    <source>
        <dbReference type="SAM" id="SignalP"/>
    </source>
</evidence>
<evidence type="ECO:0008006" key="4">
    <source>
        <dbReference type="Google" id="ProtNLM"/>
    </source>
</evidence>
<dbReference type="InterPro" id="IPR025737">
    <property type="entry name" value="FApF"/>
</dbReference>
<evidence type="ECO:0000313" key="2">
    <source>
        <dbReference type="EMBL" id="MCX2974198.1"/>
    </source>
</evidence>
<reference evidence="2" key="1">
    <citation type="submission" date="2019-02" db="EMBL/GenBank/DDBJ databases">
        <authorList>
            <person name="Li S.-H."/>
        </authorList>
    </citation>
    <scope>NUCLEOTIDE SEQUENCE</scope>
    <source>
        <strain evidence="2">IMCC8485</strain>
    </source>
</reference>
<evidence type="ECO:0000313" key="3">
    <source>
        <dbReference type="Proteomes" id="UP001143307"/>
    </source>
</evidence>